<dbReference type="GO" id="GO:0032040">
    <property type="term" value="C:small-subunit processome"/>
    <property type="evidence" value="ECO:0007669"/>
    <property type="project" value="UniProtKB-ARBA"/>
</dbReference>
<evidence type="ECO:0000313" key="7">
    <source>
        <dbReference type="Proteomes" id="UP000094455"/>
    </source>
</evidence>
<dbReference type="Pfam" id="PF04003">
    <property type="entry name" value="Utp12"/>
    <property type="match status" value="1"/>
</dbReference>
<dbReference type="InterPro" id="IPR015943">
    <property type="entry name" value="WD40/YVTN_repeat-like_dom_sf"/>
</dbReference>
<dbReference type="STRING" id="763406.A0A1E3NLZ6"/>
<dbReference type="Proteomes" id="UP000094455">
    <property type="component" value="Unassembled WGS sequence"/>
</dbReference>
<dbReference type="InterPro" id="IPR007148">
    <property type="entry name" value="SSU_processome_Utp12"/>
</dbReference>
<sequence>MASNSLITSEFSGVPVTGIAFTNISLDKPVLKYQPLSNTSSETVTPLPLDATSRPSTINWIDETYFVVLYDNKPYFELMNSNDISRIDQHVDLVISSQPASCSCSTYDAKRKVLYLLDTSNRLYTYSFDSTSDSVLEETSNFVVTELTESISKIALHPSDDDKLLLLSNTLYEFNLESKQLERSINLFVEKVNCYDVIDNTIIVSSNNDRFINLIDLIQFKVQKIFVMNAPIVKFVINKYKNKSILAAIDQDGFVEVFKEPLAAAQNTESSMTPNSKRRRRNANKMVASVQPTSTIKLVNDQKSFSKIDNIIFDHDQLTIAYLQNEIYFITDKFNWFINKFDEAEITVLRKKGSLDSLKLRTEDKASLKTYNENNQVTIRTGDNFIDLDPVVDQEETGKGDDDEEDEEDNGDDFSTLVSRLDKSTSDLGTKLPSLLRNGTKHNESNKFRFKVGTLTTNLSQALRNNDNAMFDVIINNTTEENVVRSTVSQLEQHFVLKMLDKLAELVYKNRFKNTTEGAEYGMGNSSIGLTTWIRYVLIYHGTYLIGAAGGNGDLRRRLGLLGMSLERRASNMNRLLELKGRLSMVTVKVAVTRELENLGTNGQPEYDEDDVEYIEDEEDALTENDSSEDEHVEDEGIEDDDDDGDDDDDVED</sequence>
<dbReference type="AlphaFoldDB" id="A0A1E3NLZ6"/>
<evidence type="ECO:0000259" key="5">
    <source>
        <dbReference type="Pfam" id="PF04003"/>
    </source>
</evidence>
<dbReference type="RefSeq" id="XP_019018250.1">
    <property type="nucleotide sequence ID" value="XM_019160680.1"/>
</dbReference>
<feature type="region of interest" description="Disordered" evidence="4">
    <location>
        <begin position="599"/>
        <end position="653"/>
    </location>
</feature>
<protein>
    <recommendedName>
        <fullName evidence="5">Small-subunit processome Utp12 domain-containing protein</fullName>
    </recommendedName>
</protein>
<evidence type="ECO:0000256" key="4">
    <source>
        <dbReference type="SAM" id="MobiDB-lite"/>
    </source>
</evidence>
<comment type="similarity">
    <text evidence="3">Belongs to the UTP5 family.</text>
</comment>
<dbReference type="InterPro" id="IPR052414">
    <property type="entry name" value="U3_snoRNA-assoc_WDR"/>
</dbReference>
<dbReference type="SUPFAM" id="SSF69322">
    <property type="entry name" value="Tricorn protease domain 2"/>
    <property type="match status" value="1"/>
</dbReference>
<keyword evidence="7" id="KW-1185">Reference proteome</keyword>
<keyword evidence="2" id="KW-0539">Nucleus</keyword>
<comment type="subcellular location">
    <subcellularLocation>
        <location evidence="1">Nucleus</location>
    </subcellularLocation>
</comment>
<dbReference type="OrthoDB" id="30195at2759"/>
<evidence type="ECO:0000256" key="1">
    <source>
        <dbReference type="ARBA" id="ARBA00004123"/>
    </source>
</evidence>
<dbReference type="PANTHER" id="PTHR44267">
    <property type="entry name" value="WD REPEAT-CONTAINING PROTEIN 43"/>
    <property type="match status" value="1"/>
</dbReference>
<organism evidence="6 7">
    <name type="scientific">Pichia membranifaciens NRRL Y-2026</name>
    <dbReference type="NCBI Taxonomy" id="763406"/>
    <lineage>
        <taxon>Eukaryota</taxon>
        <taxon>Fungi</taxon>
        <taxon>Dikarya</taxon>
        <taxon>Ascomycota</taxon>
        <taxon>Saccharomycotina</taxon>
        <taxon>Pichiomycetes</taxon>
        <taxon>Pichiales</taxon>
        <taxon>Pichiaceae</taxon>
        <taxon>Pichia</taxon>
    </lineage>
</organism>
<dbReference type="GeneID" id="30177367"/>
<feature type="compositionally biased region" description="Acidic residues" evidence="4">
    <location>
        <begin position="390"/>
        <end position="412"/>
    </location>
</feature>
<name>A0A1E3NLZ6_9ASCO</name>
<dbReference type="Gene3D" id="2.130.10.10">
    <property type="entry name" value="YVTN repeat-like/Quinoprotein amine dehydrogenase"/>
    <property type="match status" value="1"/>
</dbReference>
<accession>A0A1E3NLZ6</accession>
<feature type="compositionally biased region" description="Acidic residues" evidence="4">
    <location>
        <begin position="606"/>
        <end position="653"/>
    </location>
</feature>
<proteinExistence type="inferred from homology"/>
<reference evidence="6 7" key="1">
    <citation type="journal article" date="2016" name="Proc. Natl. Acad. Sci. U.S.A.">
        <title>Comparative genomics of biotechnologically important yeasts.</title>
        <authorList>
            <person name="Riley R."/>
            <person name="Haridas S."/>
            <person name="Wolfe K.H."/>
            <person name="Lopes M.R."/>
            <person name="Hittinger C.T."/>
            <person name="Goeker M."/>
            <person name="Salamov A.A."/>
            <person name="Wisecaver J.H."/>
            <person name="Long T.M."/>
            <person name="Calvey C.H."/>
            <person name="Aerts A.L."/>
            <person name="Barry K.W."/>
            <person name="Choi C."/>
            <person name="Clum A."/>
            <person name="Coughlan A.Y."/>
            <person name="Deshpande S."/>
            <person name="Douglass A.P."/>
            <person name="Hanson S.J."/>
            <person name="Klenk H.-P."/>
            <person name="LaButti K.M."/>
            <person name="Lapidus A."/>
            <person name="Lindquist E.A."/>
            <person name="Lipzen A.M."/>
            <person name="Meier-Kolthoff J.P."/>
            <person name="Ohm R.A."/>
            <person name="Otillar R.P."/>
            <person name="Pangilinan J.L."/>
            <person name="Peng Y."/>
            <person name="Rokas A."/>
            <person name="Rosa C.A."/>
            <person name="Scheuner C."/>
            <person name="Sibirny A.A."/>
            <person name="Slot J.C."/>
            <person name="Stielow J.B."/>
            <person name="Sun H."/>
            <person name="Kurtzman C.P."/>
            <person name="Blackwell M."/>
            <person name="Grigoriev I.V."/>
            <person name="Jeffries T.W."/>
        </authorList>
    </citation>
    <scope>NUCLEOTIDE SEQUENCE [LARGE SCALE GENOMIC DNA]</scope>
    <source>
        <strain evidence="6 7">NRRL Y-2026</strain>
    </source>
</reference>
<feature type="region of interest" description="Disordered" evidence="4">
    <location>
        <begin position="390"/>
        <end position="415"/>
    </location>
</feature>
<evidence type="ECO:0000256" key="3">
    <source>
        <dbReference type="ARBA" id="ARBA00038335"/>
    </source>
</evidence>
<evidence type="ECO:0000256" key="2">
    <source>
        <dbReference type="ARBA" id="ARBA00023242"/>
    </source>
</evidence>
<dbReference type="GO" id="GO:0000462">
    <property type="term" value="P:maturation of SSU-rRNA from tricistronic rRNA transcript (SSU-rRNA, 5.8S rRNA, LSU-rRNA)"/>
    <property type="evidence" value="ECO:0007669"/>
    <property type="project" value="TreeGrafter"/>
</dbReference>
<gene>
    <name evidence="6" type="ORF">PICMEDRAFT_15130</name>
</gene>
<feature type="domain" description="Small-subunit processome Utp12" evidence="5">
    <location>
        <begin position="477"/>
        <end position="586"/>
    </location>
</feature>
<evidence type="ECO:0000313" key="6">
    <source>
        <dbReference type="EMBL" id="ODQ47137.1"/>
    </source>
</evidence>
<dbReference type="PANTHER" id="PTHR44267:SF1">
    <property type="entry name" value="WD REPEAT-CONTAINING PROTEIN 43"/>
    <property type="match status" value="1"/>
</dbReference>
<dbReference type="EMBL" id="KV454002">
    <property type="protein sequence ID" value="ODQ47137.1"/>
    <property type="molecule type" value="Genomic_DNA"/>
</dbReference>